<dbReference type="GO" id="GO:0016787">
    <property type="term" value="F:hydrolase activity"/>
    <property type="evidence" value="ECO:0007669"/>
    <property type="project" value="UniProtKB-KW"/>
</dbReference>
<gene>
    <name evidence="7" type="ORF">SAMN04487991_3263</name>
</gene>
<evidence type="ECO:0000256" key="2">
    <source>
        <dbReference type="ARBA" id="ARBA00022723"/>
    </source>
</evidence>
<proteinExistence type="inferred from homology"/>
<feature type="signal peptide" evidence="5">
    <location>
        <begin position="1"/>
        <end position="36"/>
    </location>
</feature>
<protein>
    <submittedName>
        <fullName evidence="7">Glyoxylase, beta-lactamase superfamily II</fullName>
    </submittedName>
</protein>
<keyword evidence="5" id="KW-0732">Signal</keyword>
<dbReference type="PROSITE" id="PS51318">
    <property type="entry name" value="TAT"/>
    <property type="match status" value="1"/>
</dbReference>
<dbReference type="InterPro" id="IPR036866">
    <property type="entry name" value="RibonucZ/Hydroxyglut_hydro"/>
</dbReference>
<dbReference type="GO" id="GO:0046872">
    <property type="term" value="F:metal ion binding"/>
    <property type="evidence" value="ECO:0007669"/>
    <property type="project" value="UniProtKB-KW"/>
</dbReference>
<sequence>MKTQNAKNAPFSPYLSRRHLLLGAAALPIASSLPFAARAEAPMLGQGFAPYRRFQLGAFEVTTLLAGNRTVPDPHTIFGLNASDEEFAAASEANFIPADAAQFFFTPTLVNTGAELILFDTGLNPTGITTALEAAGYSADQVDRVVITHMHGDHIGGIYDGAPTFANAAYSTGSVEMDHWDMSGNDGFEAKIRPLQEQFDLLEGGSEVTSGITAVEAFGHTPGHMAFHLESEGKQLILGADFANHFVYSLAYPDWEVLYDTDKAMAAQSRRKLLDMMAADRLPFIGYHMPFPALGYVAAKDDGFTYVPASYQMMIES</sequence>
<evidence type="ECO:0000259" key="6">
    <source>
        <dbReference type="SMART" id="SM00849"/>
    </source>
</evidence>
<comment type="similarity">
    <text evidence="1">Belongs to the metallo-beta-lactamase superfamily.</text>
</comment>
<dbReference type="AlphaFoldDB" id="A0A1I3V8H0"/>
<evidence type="ECO:0000313" key="7">
    <source>
        <dbReference type="EMBL" id="SFJ91784.1"/>
    </source>
</evidence>
<dbReference type="PANTHER" id="PTHR42978">
    <property type="entry name" value="QUORUM-QUENCHING LACTONASE YTNP-RELATED-RELATED"/>
    <property type="match status" value="1"/>
</dbReference>
<dbReference type="Proteomes" id="UP000199630">
    <property type="component" value="Unassembled WGS sequence"/>
</dbReference>
<dbReference type="Pfam" id="PF00753">
    <property type="entry name" value="Lactamase_B"/>
    <property type="match status" value="1"/>
</dbReference>
<accession>A0A1I3V8H0</accession>
<dbReference type="RefSeq" id="WP_090061771.1">
    <property type="nucleotide sequence ID" value="NZ_FORH01000007.1"/>
</dbReference>
<dbReference type="SMART" id="SM00849">
    <property type="entry name" value="Lactamase_B"/>
    <property type="match status" value="1"/>
</dbReference>
<dbReference type="InterPro" id="IPR051013">
    <property type="entry name" value="MBL_superfamily_lactonases"/>
</dbReference>
<name>A0A1I3V8H0_9RHOB</name>
<dbReference type="SUPFAM" id="SSF56281">
    <property type="entry name" value="Metallo-hydrolase/oxidoreductase"/>
    <property type="match status" value="1"/>
</dbReference>
<dbReference type="InterPro" id="IPR006311">
    <property type="entry name" value="TAT_signal"/>
</dbReference>
<feature type="chain" id="PRO_5011566896" evidence="5">
    <location>
        <begin position="37"/>
        <end position="317"/>
    </location>
</feature>
<evidence type="ECO:0000256" key="3">
    <source>
        <dbReference type="ARBA" id="ARBA00022801"/>
    </source>
</evidence>
<keyword evidence="2" id="KW-0479">Metal-binding</keyword>
<feature type="domain" description="Metallo-beta-lactamase" evidence="6">
    <location>
        <begin position="104"/>
        <end position="288"/>
    </location>
</feature>
<dbReference type="STRING" id="588602.SAMN04487991_3263"/>
<dbReference type="Gene3D" id="3.60.15.10">
    <property type="entry name" value="Ribonuclease Z/Hydroxyacylglutathione hydrolase-like"/>
    <property type="match status" value="1"/>
</dbReference>
<evidence type="ECO:0000313" key="8">
    <source>
        <dbReference type="Proteomes" id="UP000199630"/>
    </source>
</evidence>
<evidence type="ECO:0000256" key="1">
    <source>
        <dbReference type="ARBA" id="ARBA00007749"/>
    </source>
</evidence>
<keyword evidence="4" id="KW-0862">Zinc</keyword>
<organism evidence="7 8">
    <name type="scientific">Celeribacter neptunius</name>
    <dbReference type="NCBI Taxonomy" id="588602"/>
    <lineage>
        <taxon>Bacteria</taxon>
        <taxon>Pseudomonadati</taxon>
        <taxon>Pseudomonadota</taxon>
        <taxon>Alphaproteobacteria</taxon>
        <taxon>Rhodobacterales</taxon>
        <taxon>Roseobacteraceae</taxon>
        <taxon>Celeribacter</taxon>
    </lineage>
</organism>
<dbReference type="EMBL" id="FORH01000007">
    <property type="protein sequence ID" value="SFJ91784.1"/>
    <property type="molecule type" value="Genomic_DNA"/>
</dbReference>
<keyword evidence="3" id="KW-0378">Hydrolase</keyword>
<dbReference type="PANTHER" id="PTHR42978:SF6">
    <property type="entry name" value="QUORUM-QUENCHING LACTONASE YTNP-RELATED"/>
    <property type="match status" value="1"/>
</dbReference>
<reference evidence="8" key="1">
    <citation type="submission" date="2016-10" db="EMBL/GenBank/DDBJ databases">
        <authorList>
            <person name="Varghese N."/>
            <person name="Submissions S."/>
        </authorList>
    </citation>
    <scope>NUCLEOTIDE SEQUENCE [LARGE SCALE GENOMIC DNA]</scope>
    <source>
        <strain evidence="8">DSM 26471</strain>
    </source>
</reference>
<evidence type="ECO:0000256" key="4">
    <source>
        <dbReference type="ARBA" id="ARBA00022833"/>
    </source>
</evidence>
<evidence type="ECO:0000256" key="5">
    <source>
        <dbReference type="SAM" id="SignalP"/>
    </source>
</evidence>
<dbReference type="OrthoDB" id="9773738at2"/>
<dbReference type="InterPro" id="IPR001279">
    <property type="entry name" value="Metallo-B-lactamas"/>
</dbReference>
<keyword evidence="8" id="KW-1185">Reference proteome</keyword>
<dbReference type="CDD" id="cd07720">
    <property type="entry name" value="OPHC2-like_MBL-fold"/>
    <property type="match status" value="1"/>
</dbReference>